<name>A0A239LQB9_9BACT</name>
<dbReference type="EMBL" id="FZOU01000007">
    <property type="protein sequence ID" value="SNT32068.1"/>
    <property type="molecule type" value="Genomic_DNA"/>
</dbReference>
<dbReference type="InterPro" id="IPR029068">
    <property type="entry name" value="Glyas_Bleomycin-R_OHBP_Dase"/>
</dbReference>
<keyword evidence="3" id="KW-1185">Reference proteome</keyword>
<dbReference type="AlphaFoldDB" id="A0A239LQB9"/>
<sequence length="125" mass="13656">MSENPAANAIHWFEIPTTDLDRATTFYEALLACTKMHRATYGYPMAVFPYAQPGIGGALIQSPELKPSADGALIYLACQKLDEAEKRIEPNGGEVLKPYAEIPGGFGFEVILKDTEGNRVALHSR</sequence>
<organism evidence="2 3">
    <name type="scientific">Granulicella rosea</name>
    <dbReference type="NCBI Taxonomy" id="474952"/>
    <lineage>
        <taxon>Bacteria</taxon>
        <taxon>Pseudomonadati</taxon>
        <taxon>Acidobacteriota</taxon>
        <taxon>Terriglobia</taxon>
        <taxon>Terriglobales</taxon>
        <taxon>Acidobacteriaceae</taxon>
        <taxon>Granulicella</taxon>
    </lineage>
</organism>
<dbReference type="RefSeq" id="WP_089409780.1">
    <property type="nucleotide sequence ID" value="NZ_FZOU01000007.1"/>
</dbReference>
<gene>
    <name evidence="2" type="ORF">SAMN05421770_107168</name>
</gene>
<accession>A0A239LQB9</accession>
<dbReference type="PANTHER" id="PTHR33993:SF2">
    <property type="entry name" value="VOC DOMAIN-CONTAINING PROTEIN"/>
    <property type="match status" value="1"/>
</dbReference>
<dbReference type="InterPro" id="IPR052164">
    <property type="entry name" value="Anthracycline_SecMetBiosynth"/>
</dbReference>
<dbReference type="PANTHER" id="PTHR33993">
    <property type="entry name" value="GLYOXALASE-RELATED"/>
    <property type="match status" value="1"/>
</dbReference>
<evidence type="ECO:0000313" key="3">
    <source>
        <dbReference type="Proteomes" id="UP000198356"/>
    </source>
</evidence>
<dbReference type="SUPFAM" id="SSF54593">
    <property type="entry name" value="Glyoxalase/Bleomycin resistance protein/Dihydroxybiphenyl dioxygenase"/>
    <property type="match status" value="1"/>
</dbReference>
<dbReference type="Proteomes" id="UP000198356">
    <property type="component" value="Unassembled WGS sequence"/>
</dbReference>
<reference evidence="2 3" key="1">
    <citation type="submission" date="2017-06" db="EMBL/GenBank/DDBJ databases">
        <authorList>
            <person name="Kim H.J."/>
            <person name="Triplett B.A."/>
        </authorList>
    </citation>
    <scope>NUCLEOTIDE SEQUENCE [LARGE SCALE GENOMIC DNA]</scope>
    <source>
        <strain evidence="2 3">DSM 18704</strain>
    </source>
</reference>
<evidence type="ECO:0000313" key="2">
    <source>
        <dbReference type="EMBL" id="SNT32068.1"/>
    </source>
</evidence>
<dbReference type="CDD" id="cd07247">
    <property type="entry name" value="SgaA_N_like"/>
    <property type="match status" value="1"/>
</dbReference>
<dbReference type="InterPro" id="IPR004360">
    <property type="entry name" value="Glyas_Fos-R_dOase_dom"/>
</dbReference>
<dbReference type="PROSITE" id="PS51819">
    <property type="entry name" value="VOC"/>
    <property type="match status" value="1"/>
</dbReference>
<dbReference type="OrthoDB" id="9804235at2"/>
<dbReference type="InterPro" id="IPR037523">
    <property type="entry name" value="VOC_core"/>
</dbReference>
<proteinExistence type="predicted"/>
<feature type="domain" description="VOC" evidence="1">
    <location>
        <begin position="9"/>
        <end position="125"/>
    </location>
</feature>
<protein>
    <recommendedName>
        <fullName evidence="1">VOC domain-containing protein</fullName>
    </recommendedName>
</protein>
<evidence type="ECO:0000259" key="1">
    <source>
        <dbReference type="PROSITE" id="PS51819"/>
    </source>
</evidence>
<dbReference type="Gene3D" id="3.10.180.10">
    <property type="entry name" value="2,3-Dihydroxybiphenyl 1,2-Dioxygenase, domain 1"/>
    <property type="match status" value="1"/>
</dbReference>
<dbReference type="Pfam" id="PF00903">
    <property type="entry name" value="Glyoxalase"/>
    <property type="match status" value="1"/>
</dbReference>